<dbReference type="KEGG" id="clg:Calag_0880"/>
<gene>
    <name evidence="2" type="ordered locus">Calag_0880</name>
</gene>
<evidence type="ECO:0000313" key="2">
    <source>
        <dbReference type="EMBL" id="AFZ70620.1"/>
    </source>
</evidence>
<sequence>MGNGVKIVLTAEGATASETLGSTVAGFISALPDNYILPFISRFYFKVDNKRGIVKKAPYGLSKVEASLLQSGIPREDIVIASPYELDKFVGDNTRILGIYVMDPLGLSFGSGITYWILKLANLPYKGMPYIARSFLNILTNKSVLRHRKHIKILVGGPATWQLTDTGFNKRLGIDVVYEGEFESLGPSIFKNILNGIDVPSVVYGGPAPLEKIPTIVTPSNGGLVEVTRGCGRGCTFCTPTLSGMIKSLPFEGHIEKEIKINIEKGNAKDITLHSEEFFRYGAKDIHPNPNKVLDLVEKSYKLIKSYGDDYTLSTDFTTAAVAVEAPKLVQEVADYMNEGGRWSFIEMGIESGSPRILKKLMPGKMLPYKPEEYQDIVEQGIGILNDNRWVVVGTMILNLPGENDYDIIKDLELLDRIKKLRVITFPLPFIPMGALRHRDFTILDKMLEDPLRGEFIRRALIKALSESKRSLTLAVDKMYNPIIKTVILNIGNYIMDFVINRYKMAERSIDKLIEIKKVEMESSLQIS</sequence>
<dbReference type="HOGENOM" id="CLU_032214_0_0_2"/>
<protein>
    <submittedName>
        <fullName evidence="2">Fe-S oxidoreductase</fullName>
    </submittedName>
</protein>
<reference evidence="3" key="1">
    <citation type="submission" date="2012-03" db="EMBL/GenBank/DDBJ databases">
        <title>Complete genome of Caldisphaera lagunensis DSM 15908.</title>
        <authorList>
            <person name="Lucas S."/>
            <person name="Copeland A."/>
            <person name="Lapidus A."/>
            <person name="Glavina del Rio T."/>
            <person name="Dalin E."/>
            <person name="Tice H."/>
            <person name="Bruce D."/>
            <person name="Goodwin L."/>
            <person name="Pitluck S."/>
            <person name="Peters L."/>
            <person name="Mikhailova N."/>
            <person name="Teshima H."/>
            <person name="Kyrpides N."/>
            <person name="Mavromatis K."/>
            <person name="Ivanova N."/>
            <person name="Brettin T."/>
            <person name="Detter J.C."/>
            <person name="Han C."/>
            <person name="Larimer F."/>
            <person name="Land M."/>
            <person name="Hauser L."/>
            <person name="Markowitz V."/>
            <person name="Cheng J.-F."/>
            <person name="Hugenholtz P."/>
            <person name="Woyke T."/>
            <person name="Wu D."/>
            <person name="Spring S."/>
            <person name="Schroeder M."/>
            <person name="Brambilla E."/>
            <person name="Klenk H.-P."/>
            <person name="Eisen J.A."/>
        </authorList>
    </citation>
    <scope>NUCLEOTIDE SEQUENCE [LARGE SCALE GENOMIC DNA]</scope>
    <source>
        <strain evidence="3">DSM 15908 / JCM 11604 / IC-154</strain>
    </source>
</reference>
<dbReference type="SFLD" id="SFLDS00029">
    <property type="entry name" value="Radical_SAM"/>
    <property type="match status" value="1"/>
</dbReference>
<proteinExistence type="predicted"/>
<dbReference type="PANTHER" id="PTHR42731">
    <property type="entry name" value="SLL1084 PROTEIN"/>
    <property type="match status" value="1"/>
</dbReference>
<dbReference type="RefSeq" id="WP_015232517.1">
    <property type="nucleotide sequence ID" value="NC_019791.1"/>
</dbReference>
<dbReference type="InterPro" id="IPR006638">
    <property type="entry name" value="Elp3/MiaA/NifB-like_rSAM"/>
</dbReference>
<dbReference type="GeneID" id="14212140"/>
<dbReference type="AlphaFoldDB" id="L0AC66"/>
<dbReference type="PROSITE" id="PS51918">
    <property type="entry name" value="RADICAL_SAM"/>
    <property type="match status" value="1"/>
</dbReference>
<dbReference type="InParanoid" id="L0AC66"/>
<dbReference type="CDD" id="cd01335">
    <property type="entry name" value="Radical_SAM"/>
    <property type="match status" value="1"/>
</dbReference>
<dbReference type="InterPro" id="IPR058240">
    <property type="entry name" value="rSAM_sf"/>
</dbReference>
<organism evidence="2 3">
    <name type="scientific">Caldisphaera lagunensis (strain DSM 15908 / JCM 11604 / ANMR 0165 / IC-154)</name>
    <dbReference type="NCBI Taxonomy" id="1056495"/>
    <lineage>
        <taxon>Archaea</taxon>
        <taxon>Thermoproteota</taxon>
        <taxon>Thermoprotei</taxon>
        <taxon>Acidilobales</taxon>
        <taxon>Caldisphaeraceae</taxon>
        <taxon>Caldisphaera</taxon>
    </lineage>
</organism>
<dbReference type="OrthoDB" id="358785at2157"/>
<dbReference type="PANTHER" id="PTHR42731:SF4">
    <property type="entry name" value="RADICAL SAM DOMAIN PROTEIN"/>
    <property type="match status" value="1"/>
</dbReference>
<feature type="domain" description="Radical SAM core" evidence="1">
    <location>
        <begin position="217"/>
        <end position="466"/>
    </location>
</feature>
<dbReference type="Proteomes" id="UP000010469">
    <property type="component" value="Chromosome"/>
</dbReference>
<evidence type="ECO:0000313" key="3">
    <source>
        <dbReference type="Proteomes" id="UP000010469"/>
    </source>
</evidence>
<accession>L0AC66</accession>
<dbReference type="Gene3D" id="3.80.30.20">
    <property type="entry name" value="tm_1862 like domain"/>
    <property type="match status" value="1"/>
</dbReference>
<dbReference type="SMART" id="SM00729">
    <property type="entry name" value="Elp3"/>
    <property type="match status" value="1"/>
</dbReference>
<dbReference type="GO" id="GO:0051536">
    <property type="term" value="F:iron-sulfur cluster binding"/>
    <property type="evidence" value="ECO:0007669"/>
    <property type="project" value="InterPro"/>
</dbReference>
<dbReference type="SUPFAM" id="SSF102114">
    <property type="entry name" value="Radical SAM enzymes"/>
    <property type="match status" value="1"/>
</dbReference>
<dbReference type="InterPro" id="IPR007197">
    <property type="entry name" value="rSAM"/>
</dbReference>
<dbReference type="Pfam" id="PF04055">
    <property type="entry name" value="Radical_SAM"/>
    <property type="match status" value="1"/>
</dbReference>
<evidence type="ECO:0000259" key="1">
    <source>
        <dbReference type="PROSITE" id="PS51918"/>
    </source>
</evidence>
<dbReference type="eggNOG" id="arCOG01357">
    <property type="taxonomic scope" value="Archaea"/>
</dbReference>
<dbReference type="STRING" id="1056495.Calag_0880"/>
<dbReference type="InterPro" id="IPR023404">
    <property type="entry name" value="rSAM_horseshoe"/>
</dbReference>
<dbReference type="GO" id="GO:0003824">
    <property type="term" value="F:catalytic activity"/>
    <property type="evidence" value="ECO:0007669"/>
    <property type="project" value="InterPro"/>
</dbReference>
<dbReference type="SFLD" id="SFLDG01082">
    <property type="entry name" value="B12-binding_domain_containing"/>
    <property type="match status" value="1"/>
</dbReference>
<dbReference type="EMBL" id="CP003378">
    <property type="protein sequence ID" value="AFZ70620.1"/>
    <property type="molecule type" value="Genomic_DNA"/>
</dbReference>
<name>L0AC66_CALLD</name>
<keyword evidence="3" id="KW-1185">Reference proteome</keyword>